<dbReference type="PANTHER" id="PTHR35395:SF1">
    <property type="entry name" value="DUF6536 DOMAIN-CONTAINING PROTEIN"/>
    <property type="match status" value="1"/>
</dbReference>
<comment type="caution">
    <text evidence="4">The sequence shown here is derived from an EMBL/GenBank/DDBJ whole genome shotgun (WGS) entry which is preliminary data.</text>
</comment>
<feature type="region of interest" description="Disordered" evidence="1">
    <location>
        <begin position="58"/>
        <end position="89"/>
    </location>
</feature>
<dbReference type="OrthoDB" id="5429634at2759"/>
<accession>A0A1C1C8N6</accession>
<evidence type="ECO:0000256" key="1">
    <source>
        <dbReference type="SAM" id="MobiDB-lite"/>
    </source>
</evidence>
<feature type="transmembrane region" description="Helical" evidence="2">
    <location>
        <begin position="393"/>
        <end position="417"/>
    </location>
</feature>
<proteinExistence type="predicted"/>
<keyword evidence="2" id="KW-0812">Transmembrane</keyword>
<dbReference type="EMBL" id="LGRB01000020">
    <property type="protein sequence ID" value="OCT44885.1"/>
    <property type="molecule type" value="Genomic_DNA"/>
</dbReference>
<feature type="transmembrane region" description="Helical" evidence="2">
    <location>
        <begin position="555"/>
        <end position="574"/>
    </location>
</feature>
<gene>
    <name evidence="4" type="ORF">CLCR_05482</name>
</gene>
<keyword evidence="5" id="KW-1185">Reference proteome</keyword>
<dbReference type="STRING" id="86049.A0A1C1C8N6"/>
<feature type="transmembrane region" description="Helical" evidence="2">
    <location>
        <begin position="202"/>
        <end position="219"/>
    </location>
</feature>
<feature type="transmembrane region" description="Helical" evidence="2">
    <location>
        <begin position="96"/>
        <end position="116"/>
    </location>
</feature>
<protein>
    <recommendedName>
        <fullName evidence="3">DUF6536 domain-containing protein</fullName>
    </recommendedName>
</protein>
<feature type="transmembrane region" description="Helical" evidence="2">
    <location>
        <begin position="614"/>
        <end position="639"/>
    </location>
</feature>
<evidence type="ECO:0000256" key="2">
    <source>
        <dbReference type="SAM" id="Phobius"/>
    </source>
</evidence>
<dbReference type="Proteomes" id="UP000094526">
    <property type="component" value="Unassembled WGS sequence"/>
</dbReference>
<dbReference type="eggNOG" id="ENOG502RYAY">
    <property type="taxonomic scope" value="Eukaryota"/>
</dbReference>
<dbReference type="InterPro" id="IPR046623">
    <property type="entry name" value="DUF6536"/>
</dbReference>
<feature type="transmembrane region" description="Helical" evidence="2">
    <location>
        <begin position="482"/>
        <end position="504"/>
    </location>
</feature>
<evidence type="ECO:0000259" key="3">
    <source>
        <dbReference type="Pfam" id="PF20163"/>
    </source>
</evidence>
<keyword evidence="2" id="KW-0472">Membrane</keyword>
<organism evidence="4 5">
    <name type="scientific">Cladophialophora carrionii</name>
    <dbReference type="NCBI Taxonomy" id="86049"/>
    <lineage>
        <taxon>Eukaryota</taxon>
        <taxon>Fungi</taxon>
        <taxon>Dikarya</taxon>
        <taxon>Ascomycota</taxon>
        <taxon>Pezizomycotina</taxon>
        <taxon>Eurotiomycetes</taxon>
        <taxon>Chaetothyriomycetidae</taxon>
        <taxon>Chaetothyriales</taxon>
        <taxon>Herpotrichiellaceae</taxon>
        <taxon>Cladophialophora</taxon>
    </lineage>
</organism>
<keyword evidence="2" id="KW-1133">Transmembrane helix</keyword>
<dbReference type="VEuPathDB" id="FungiDB:G647_07555"/>
<evidence type="ECO:0000313" key="5">
    <source>
        <dbReference type="Proteomes" id="UP000094526"/>
    </source>
</evidence>
<evidence type="ECO:0000313" key="4">
    <source>
        <dbReference type="EMBL" id="OCT44885.1"/>
    </source>
</evidence>
<feature type="domain" description="DUF6536" evidence="3">
    <location>
        <begin position="90"/>
        <end position="242"/>
    </location>
</feature>
<dbReference type="Pfam" id="PF20163">
    <property type="entry name" value="DUF6536"/>
    <property type="match status" value="1"/>
</dbReference>
<dbReference type="VEuPathDB" id="FungiDB:CLCR_05482"/>
<dbReference type="AlphaFoldDB" id="A0A1C1C8N6"/>
<sequence>MESGAKRRHIPHWPPFKQPYQQIGSTDNVQLTPLPATGGSSLPSASIFSPGLNSATAYTPDPLHSTPQPLLPRPLGTADTTASKRRNGGWKTSSRIALGCAVLVLVTNICLTVGLVTSGMDMRGGIYMVYAGDCGKVEMKDTWVHLGLNVVATVLLASSNYCMQLLSSPSRSELDKAHAKQKWMDVGIPSMRNLLFLRKKKVILWWILGLSSLPLHLVYNSVFYSALATNNYSVLYASESFVQGAAYDKTEFPDTEACNVTEIQAGARVGNFTVLSNDDCIRAYARDFVEDRRNVIVVVKDPPSNQGSLFKIVDNEFPEEITSQYNPFSWICDNPDVVNQTDACCENKWGFIPCSKITPKLIDIADQWSTGGFEVDHCLSEPVKSECHMHFNLILMGVVLGFNILKAGAIAYVTFWLGESPLVTVGDALQSFLRNPDPTTEGMCLASHDSIVASSKLGYKSMPMRYDPRQHRFYEAATWKQWIFLLGVFSFAGIGTSICLTLGIENFKGDKTIQNAWSIGLGTVKPQNLIMGWNLPGYENKTIAISTLIANAPQALFSFLYICYNTLFTVMFLARELMRFSVTTGRGRKYLRVSEARGEQKSTYFLQLPFKYGIFLLIGSGLMHWLVSQSVFLANIAIIPRDGTVPMKDEITTVAYSPIGMLFMLFLGFFLLVFLFAIALRKLPFGMPLIGSNSMAISAACHLPPGTSQSEREEMVLRPLNWGALPGGGKVMDLGIREIHAHGAEGDLDEHGTEAFGHCCVSDRVLEAPQRGKFYI</sequence>
<feature type="region of interest" description="Disordered" evidence="1">
    <location>
        <begin position="1"/>
        <end position="22"/>
    </location>
</feature>
<feature type="transmembrane region" description="Helical" evidence="2">
    <location>
        <begin position="659"/>
        <end position="680"/>
    </location>
</feature>
<feature type="compositionally biased region" description="Basic residues" evidence="1">
    <location>
        <begin position="1"/>
        <end position="11"/>
    </location>
</feature>
<name>A0A1C1C8N6_9EURO</name>
<dbReference type="PANTHER" id="PTHR35395">
    <property type="entry name" value="DUF6536 DOMAIN-CONTAINING PROTEIN"/>
    <property type="match status" value="1"/>
</dbReference>
<reference evidence="5" key="1">
    <citation type="submission" date="2015-07" db="EMBL/GenBank/DDBJ databases">
        <authorList>
            <person name="Teixeira M.M."/>
            <person name="Souza R.C."/>
            <person name="Almeida L.G."/>
            <person name="Vicente V.A."/>
            <person name="de Hoog S."/>
            <person name="Bocca A.L."/>
            <person name="de Almeida S.R."/>
            <person name="Vasconcelos A.T."/>
            <person name="Felipe M.S."/>
        </authorList>
    </citation>
    <scope>NUCLEOTIDE SEQUENCE [LARGE SCALE GENOMIC DNA]</scope>
    <source>
        <strain evidence="5">KSF</strain>
    </source>
</reference>